<protein>
    <submittedName>
        <fullName evidence="1">Uncharacterized protein</fullName>
    </submittedName>
</protein>
<evidence type="ECO:0000313" key="2">
    <source>
        <dbReference type="Proteomes" id="UP000273119"/>
    </source>
</evidence>
<dbReference type="Proteomes" id="UP000273119">
    <property type="component" value="Unassembled WGS sequence"/>
</dbReference>
<sequence length="78" mass="7949">MAKVVIHNSAFPALRSDPAIMKVLEDKAEAIAAAAGEGFTTDSHPGGNRGRVTVFADSFEGILAEARHGALSQAVGSG</sequence>
<organism evidence="1 2">
    <name type="scientific">Galactobacter caseinivorans</name>
    <dbReference type="NCBI Taxonomy" id="2676123"/>
    <lineage>
        <taxon>Bacteria</taxon>
        <taxon>Bacillati</taxon>
        <taxon>Actinomycetota</taxon>
        <taxon>Actinomycetes</taxon>
        <taxon>Micrococcales</taxon>
        <taxon>Micrococcaceae</taxon>
        <taxon>Galactobacter</taxon>
    </lineage>
</organism>
<keyword evidence="2" id="KW-1185">Reference proteome</keyword>
<dbReference type="EMBL" id="QQXL01000001">
    <property type="protein sequence ID" value="RKW71749.1"/>
    <property type="molecule type" value="Genomic_DNA"/>
</dbReference>
<proteinExistence type="predicted"/>
<reference evidence="1 2" key="1">
    <citation type="submission" date="2018-07" db="EMBL/GenBank/DDBJ databases">
        <title>Arthrobacter sp. nov., isolated from raw cow's milk with high bacterial count.</title>
        <authorList>
            <person name="Hahne J."/>
            <person name="Isele D."/>
            <person name="Lipski A."/>
        </authorList>
    </citation>
    <scope>NUCLEOTIDE SEQUENCE [LARGE SCALE GENOMIC DNA]</scope>
    <source>
        <strain evidence="1 2">JZ R-183</strain>
    </source>
</reference>
<gene>
    <name evidence="1" type="ORF">DWQ67_02675</name>
</gene>
<dbReference type="AlphaFoldDB" id="A0A496PMQ1"/>
<evidence type="ECO:0000313" key="1">
    <source>
        <dbReference type="EMBL" id="RKW71749.1"/>
    </source>
</evidence>
<comment type="caution">
    <text evidence="1">The sequence shown here is derived from an EMBL/GenBank/DDBJ whole genome shotgun (WGS) entry which is preliminary data.</text>
</comment>
<name>A0A496PMQ1_9MICC</name>
<accession>A0A496PMQ1</accession>